<comment type="subcellular location">
    <subcellularLocation>
        <location evidence="1">Cell membrane</location>
        <topology evidence="1">Multi-pass membrane protein</topology>
    </subcellularLocation>
</comment>
<evidence type="ECO:0000256" key="3">
    <source>
        <dbReference type="ARBA" id="ARBA00022692"/>
    </source>
</evidence>
<evidence type="ECO:0000256" key="2">
    <source>
        <dbReference type="ARBA" id="ARBA00022475"/>
    </source>
</evidence>
<comment type="similarity">
    <text evidence="6">Belongs to the ABC-4 integral membrane protein family.</text>
</comment>
<dbReference type="InterPro" id="IPR050250">
    <property type="entry name" value="Macrolide_Exporter_MacB"/>
</dbReference>
<dbReference type="InterPro" id="IPR025857">
    <property type="entry name" value="MacB_PCD"/>
</dbReference>
<feature type="domain" description="ABC3 transporter permease C-terminal" evidence="8">
    <location>
        <begin position="251"/>
        <end position="362"/>
    </location>
</feature>
<name>A0A955IW61_UNCKA</name>
<feature type="transmembrane region" description="Helical" evidence="7">
    <location>
        <begin position="330"/>
        <end position="352"/>
    </location>
</feature>
<dbReference type="PANTHER" id="PTHR30572:SF4">
    <property type="entry name" value="ABC TRANSPORTER PERMEASE YTRF"/>
    <property type="match status" value="1"/>
</dbReference>
<evidence type="ECO:0000259" key="9">
    <source>
        <dbReference type="Pfam" id="PF12704"/>
    </source>
</evidence>
<dbReference type="PANTHER" id="PTHR30572">
    <property type="entry name" value="MEMBRANE COMPONENT OF TRANSPORTER-RELATED"/>
    <property type="match status" value="1"/>
</dbReference>
<reference evidence="10" key="1">
    <citation type="submission" date="2020-04" db="EMBL/GenBank/DDBJ databases">
        <authorList>
            <person name="Zhang T."/>
        </authorList>
    </citation>
    <scope>NUCLEOTIDE SEQUENCE</scope>
    <source>
        <strain evidence="10">HKST-UBA80</strain>
    </source>
</reference>
<comment type="caution">
    <text evidence="10">The sequence shown here is derived from an EMBL/GenBank/DDBJ whole genome shotgun (WGS) entry which is preliminary data.</text>
</comment>
<dbReference type="EMBL" id="JAGQNY010000006">
    <property type="protein sequence ID" value="MCA9302116.1"/>
    <property type="molecule type" value="Genomic_DNA"/>
</dbReference>
<keyword evidence="3 7" id="KW-0812">Transmembrane</keyword>
<dbReference type="Proteomes" id="UP000714817">
    <property type="component" value="Unassembled WGS sequence"/>
</dbReference>
<dbReference type="Pfam" id="PF02687">
    <property type="entry name" value="FtsX"/>
    <property type="match status" value="1"/>
</dbReference>
<sequence length="369" mass="39841">MLGVIIGVYSVVTLVALGRGVQNYIQDQFDAIGSNLLFVSPGKSDFAGDPASSLTRNRLAEKHINMIKRLNSPSISGVTPYIVTGDNVTYKTKSYYSTVVGVSDNALDIFNYALQEGRNFTSVEQNNSAKVAIIGPLVKKELFLSNSPIDKKIKLGEESYTVIGVFEEKGSNYDDQVIIPSSSAKDTFDIKNYSNIVIKTTSPDEVDLVAKEVQIELLKDLDEDEFSILNSQDILNSIQNILAILTAGLGAIAGISLFVGGIGIMNIMLVSVTERTREIGLRKALGATSVNVAIQFMLEAVTLSVFGGLIGLFLGYLTSLAVQSFVRAEITPIAIILAFLFSVVVGVIFGTYPAVQASKKDPIEALRYE</sequence>
<evidence type="ECO:0000259" key="8">
    <source>
        <dbReference type="Pfam" id="PF02687"/>
    </source>
</evidence>
<evidence type="ECO:0000256" key="6">
    <source>
        <dbReference type="ARBA" id="ARBA00038076"/>
    </source>
</evidence>
<keyword evidence="5 7" id="KW-0472">Membrane</keyword>
<evidence type="ECO:0000256" key="7">
    <source>
        <dbReference type="SAM" id="Phobius"/>
    </source>
</evidence>
<dbReference type="InterPro" id="IPR003838">
    <property type="entry name" value="ABC3_permease_C"/>
</dbReference>
<reference evidence="10" key="2">
    <citation type="journal article" date="2021" name="Microbiome">
        <title>Successional dynamics and alternative stable states in a saline activated sludge microbial community over 9 years.</title>
        <authorList>
            <person name="Wang Y."/>
            <person name="Ye J."/>
            <person name="Ju F."/>
            <person name="Liu L."/>
            <person name="Boyd J.A."/>
            <person name="Deng Y."/>
            <person name="Parks D.H."/>
            <person name="Jiang X."/>
            <person name="Yin X."/>
            <person name="Woodcroft B.J."/>
            <person name="Tyson G.W."/>
            <person name="Hugenholtz P."/>
            <person name="Polz M.F."/>
            <person name="Zhang T."/>
        </authorList>
    </citation>
    <scope>NUCLEOTIDE SEQUENCE</scope>
    <source>
        <strain evidence="10">HKST-UBA80</strain>
    </source>
</reference>
<evidence type="ECO:0000313" key="10">
    <source>
        <dbReference type="EMBL" id="MCA9302116.1"/>
    </source>
</evidence>
<dbReference type="GO" id="GO:0005886">
    <property type="term" value="C:plasma membrane"/>
    <property type="evidence" value="ECO:0007669"/>
    <property type="project" value="UniProtKB-SubCell"/>
</dbReference>
<protein>
    <submittedName>
        <fullName evidence="10">ABC transporter permease</fullName>
    </submittedName>
</protein>
<dbReference type="Pfam" id="PF12704">
    <property type="entry name" value="MacB_PCD"/>
    <property type="match status" value="1"/>
</dbReference>
<evidence type="ECO:0000256" key="1">
    <source>
        <dbReference type="ARBA" id="ARBA00004651"/>
    </source>
</evidence>
<evidence type="ECO:0000256" key="5">
    <source>
        <dbReference type="ARBA" id="ARBA00023136"/>
    </source>
</evidence>
<evidence type="ECO:0000256" key="4">
    <source>
        <dbReference type="ARBA" id="ARBA00022989"/>
    </source>
</evidence>
<organism evidence="10 11">
    <name type="scientific">candidate division WWE3 bacterium</name>
    <dbReference type="NCBI Taxonomy" id="2053526"/>
    <lineage>
        <taxon>Bacteria</taxon>
        <taxon>Katanobacteria</taxon>
    </lineage>
</organism>
<accession>A0A955IW61</accession>
<feature type="domain" description="MacB-like periplasmic core" evidence="9">
    <location>
        <begin position="1"/>
        <end position="214"/>
    </location>
</feature>
<keyword evidence="2" id="KW-1003">Cell membrane</keyword>
<dbReference type="GO" id="GO:0022857">
    <property type="term" value="F:transmembrane transporter activity"/>
    <property type="evidence" value="ECO:0007669"/>
    <property type="project" value="TreeGrafter"/>
</dbReference>
<feature type="transmembrane region" description="Helical" evidence="7">
    <location>
        <begin position="241"/>
        <end position="269"/>
    </location>
</feature>
<proteinExistence type="inferred from homology"/>
<evidence type="ECO:0000313" key="11">
    <source>
        <dbReference type="Proteomes" id="UP000714817"/>
    </source>
</evidence>
<gene>
    <name evidence="10" type="ORF">KDA10_01960</name>
</gene>
<keyword evidence="4 7" id="KW-1133">Transmembrane helix</keyword>
<feature type="transmembrane region" description="Helical" evidence="7">
    <location>
        <begin position="290"/>
        <end position="318"/>
    </location>
</feature>
<dbReference type="AlphaFoldDB" id="A0A955IW61"/>